<feature type="region of interest" description="Disordered" evidence="3">
    <location>
        <begin position="600"/>
        <end position="619"/>
    </location>
</feature>
<feature type="region of interest" description="Disordered" evidence="3">
    <location>
        <begin position="933"/>
        <end position="1029"/>
    </location>
</feature>
<feature type="compositionally biased region" description="Polar residues" evidence="3">
    <location>
        <begin position="404"/>
        <end position="419"/>
    </location>
</feature>
<dbReference type="Proteomes" id="UP001159427">
    <property type="component" value="Unassembled WGS sequence"/>
</dbReference>
<feature type="compositionally biased region" description="Gly residues" evidence="3">
    <location>
        <begin position="519"/>
        <end position="530"/>
    </location>
</feature>
<feature type="compositionally biased region" description="Basic residues" evidence="3">
    <location>
        <begin position="873"/>
        <end position="889"/>
    </location>
</feature>
<evidence type="ECO:0000313" key="6">
    <source>
        <dbReference type="Proteomes" id="UP001159427"/>
    </source>
</evidence>
<dbReference type="InterPro" id="IPR023578">
    <property type="entry name" value="Ras_GEF_dom_sf"/>
</dbReference>
<dbReference type="Gene3D" id="1.10.840.10">
    <property type="entry name" value="Ras guanine-nucleotide exchange factors catalytic domain"/>
    <property type="match status" value="1"/>
</dbReference>
<keyword evidence="6" id="KW-1185">Reference proteome</keyword>
<dbReference type="EMBL" id="CALNXI010000088">
    <property type="protein sequence ID" value="CAH3018482.1"/>
    <property type="molecule type" value="Genomic_DNA"/>
</dbReference>
<accession>A0ABN8LW46</accession>
<dbReference type="Pfam" id="PF00617">
    <property type="entry name" value="RasGEF"/>
    <property type="match status" value="1"/>
</dbReference>
<dbReference type="InterPro" id="IPR008937">
    <property type="entry name" value="Ras-like_GEF"/>
</dbReference>
<organism evidence="5 6">
    <name type="scientific">Porites evermanni</name>
    <dbReference type="NCBI Taxonomy" id="104178"/>
    <lineage>
        <taxon>Eukaryota</taxon>
        <taxon>Metazoa</taxon>
        <taxon>Cnidaria</taxon>
        <taxon>Anthozoa</taxon>
        <taxon>Hexacorallia</taxon>
        <taxon>Scleractinia</taxon>
        <taxon>Fungiina</taxon>
        <taxon>Poritidae</taxon>
        <taxon>Porites</taxon>
    </lineage>
</organism>
<feature type="domain" description="Ras-GEF" evidence="4">
    <location>
        <begin position="636"/>
        <end position="865"/>
    </location>
</feature>
<feature type="compositionally biased region" description="Polar residues" evidence="3">
    <location>
        <begin position="496"/>
        <end position="505"/>
    </location>
</feature>
<gene>
    <name evidence="5" type="ORF">PEVE_00043321</name>
</gene>
<dbReference type="SMART" id="SM00147">
    <property type="entry name" value="RasGEF"/>
    <property type="match status" value="1"/>
</dbReference>
<evidence type="ECO:0000256" key="1">
    <source>
        <dbReference type="ARBA" id="ARBA00022658"/>
    </source>
</evidence>
<evidence type="ECO:0000313" key="5">
    <source>
        <dbReference type="EMBL" id="CAH3018482.1"/>
    </source>
</evidence>
<sequence length="1160" mass="129547">MASDVERNCCGANNNINLSPLPHGFPSGTSTITDCEVLIESEFLELDNQLHYSKTVHILLTDEFVFVKEMRDRRDSEAYVLQHESGKTVSKFRRSDVVIKVCDGCAFTFKAKWSKETSVWKTYELCGKDEVWPKWLRSFNVQETQGLQMIPSDAICEIGDDSDSDDYSEDDDSEDIQIPEYTLTLAVDRTISTWSVSLLNPSKVRRLAISQHHHAALPSLASSCGSDLEDIFDSFNAGSLCRSNSHPRLSLVKPFRCPSLPNVGELENVRVDADLKPVSCRTRGHNTGEDPKLRLNASTLFSREGERIDQNTALATLQQRVEDLRSHPTNLNFVRGGKRDEATWESMTTPKHRRKHSLQQAMGNEANRIPMPSDKRSPVLNNKKDLFDENKRSSGKHEIKTRNRSLSPKKSSAGNSDSLPVSKRPDFAGVVQSVLEKENKTSTARQLDFKDDMAVTMEDGDQPPRKEKIKRFWSVLYKKRPKLRMHVAESDDSLKENQTSIRNTESSSSRVTDSDSHIGPGGGTRRGGLSGSFTTPNHKVSYLASAKEEGITTQTQNKQDITSVDITPVGKSHFSYSGNMRKKRLVKKILSPIFKSNSQEEEFSNQVTSPAGEAPQTPEAVDGILPDLSPRLVDIDASLFAREITLIDKELFIRIPWPELANCGWMTKDKYVTSPNVMAMVEFFNRVALLAASEILAQDTTCGRGRAISKVIQIAEKCHLLGNFNSLKALLAGLQSTPVYRLRETWKEVPSKRKKKFRDLSILMGESENFSLYRSELSSCLGNGACLPFLGNFLTEIAQTNTYLAYRKKRTLARGKQSPHIQRNSVKIDRTDGAMINGETPRRNGVTAHRSDEDTSPRSTSEKGNVTSESRDKRHAKVKRTPSRSKLFKFRQSISDSGVMLNRSRNNSAEVLDIPDGNLQNGLNASTDSVITSTNSLNENSSPRNVTSGNCSVRTPSRPSLFRRLSETSPPKQNGSPLSLKTPKRRLSETKTGETRRSFLKGLVRRTPSSQSVKEGRVSRGPSSEKLTMSLSTLSVQTETSNSMKAFADRLAKSQSSPSVKEDVLGGRLSPDSLNRSPEVNVKRSSSQNSLVEDSPNASNYDIQSGTEKQLWAYQIASIQYDFVSRPFVRHFLLNASFNSEEDNYRLSLKRESPTRKSDS</sequence>
<dbReference type="InterPro" id="IPR036964">
    <property type="entry name" value="RASGEF_cat_dom_sf"/>
</dbReference>
<feature type="region of interest" description="Disordered" evidence="3">
    <location>
        <begin position="329"/>
        <end position="425"/>
    </location>
</feature>
<reference evidence="5 6" key="1">
    <citation type="submission" date="2022-05" db="EMBL/GenBank/DDBJ databases">
        <authorList>
            <consortium name="Genoscope - CEA"/>
            <person name="William W."/>
        </authorList>
    </citation>
    <scope>NUCLEOTIDE SEQUENCE [LARGE SCALE GENOMIC DNA]</scope>
</reference>
<feature type="compositionally biased region" description="Basic and acidic residues" evidence="3">
    <location>
        <begin position="986"/>
        <end position="997"/>
    </location>
</feature>
<dbReference type="SUPFAM" id="SSF48366">
    <property type="entry name" value="Ras GEF"/>
    <property type="match status" value="1"/>
</dbReference>
<dbReference type="PROSITE" id="PS50009">
    <property type="entry name" value="RASGEF_CAT"/>
    <property type="match status" value="1"/>
</dbReference>
<dbReference type="PANTHER" id="PTHR23113">
    <property type="entry name" value="GUANINE NUCLEOTIDE EXCHANGE FACTOR"/>
    <property type="match status" value="1"/>
</dbReference>
<evidence type="ECO:0000256" key="2">
    <source>
        <dbReference type="PROSITE-ProRule" id="PRU00168"/>
    </source>
</evidence>
<name>A0ABN8LW46_9CNID</name>
<comment type="caution">
    <text evidence="5">The sequence shown here is derived from an EMBL/GenBank/DDBJ whole genome shotgun (WGS) entry which is preliminary data.</text>
</comment>
<feature type="compositionally biased region" description="Polar residues" evidence="3">
    <location>
        <begin position="933"/>
        <end position="958"/>
    </location>
</feature>
<evidence type="ECO:0000256" key="3">
    <source>
        <dbReference type="SAM" id="MobiDB-lite"/>
    </source>
</evidence>
<evidence type="ECO:0000259" key="4">
    <source>
        <dbReference type="PROSITE" id="PS50009"/>
    </source>
</evidence>
<feature type="region of interest" description="Disordered" evidence="3">
    <location>
        <begin position="811"/>
        <end position="889"/>
    </location>
</feature>
<feature type="compositionally biased region" description="Polar residues" evidence="3">
    <location>
        <begin position="857"/>
        <end position="868"/>
    </location>
</feature>
<keyword evidence="1 2" id="KW-0344">Guanine-nucleotide releasing factor</keyword>
<dbReference type="InterPro" id="IPR001895">
    <property type="entry name" value="RASGEF_cat_dom"/>
</dbReference>
<feature type="region of interest" description="Disordered" evidence="3">
    <location>
        <begin position="486"/>
        <end position="536"/>
    </location>
</feature>
<feature type="compositionally biased region" description="Basic and acidic residues" evidence="3">
    <location>
        <begin position="486"/>
        <end position="495"/>
    </location>
</feature>
<feature type="compositionally biased region" description="Basic and acidic residues" evidence="3">
    <location>
        <begin position="373"/>
        <end position="401"/>
    </location>
</feature>
<feature type="compositionally biased region" description="Polar residues" evidence="3">
    <location>
        <begin position="1072"/>
        <end position="1100"/>
    </location>
</feature>
<feature type="compositionally biased region" description="Polar residues" evidence="3">
    <location>
        <begin position="967"/>
        <end position="979"/>
    </location>
</feature>
<dbReference type="PANTHER" id="PTHR23113:SF368">
    <property type="entry name" value="CELL DIVISION CONTROL PROTEIN 25"/>
    <property type="match status" value="1"/>
</dbReference>
<proteinExistence type="predicted"/>
<feature type="region of interest" description="Disordered" evidence="3">
    <location>
        <begin position="1051"/>
        <end position="1100"/>
    </location>
</feature>
<protein>
    <recommendedName>
        <fullName evidence="4">Ras-GEF domain-containing protein</fullName>
    </recommendedName>
</protein>